<evidence type="ECO:0000313" key="2">
    <source>
        <dbReference type="Proteomes" id="UP000284598"/>
    </source>
</evidence>
<name>A0A413S000_9FIRM</name>
<comment type="caution">
    <text evidence="1">The sequence shown here is derived from an EMBL/GenBank/DDBJ whole genome shotgun (WGS) entry which is preliminary data.</text>
</comment>
<sequence>MLPEELEELEDFNVEEDEEQEFSNDTYVLDFESKRILRKSDEDDEILRQAIIKILLTEFDYYSIYENYGLEKADLLGENIAEVKEVIGGRIEEAILRDERFNSVEIESISNYRNELMVSLTVTTSDDEEIEVEGVSIDV</sequence>
<accession>A0A413S000</accession>
<protein>
    <submittedName>
        <fullName evidence="1">DUF2634 domain-containing protein</fullName>
    </submittedName>
</protein>
<dbReference type="AlphaFoldDB" id="A0A413S000"/>
<evidence type="ECO:0000313" key="1">
    <source>
        <dbReference type="EMBL" id="RHA54511.1"/>
    </source>
</evidence>
<proteinExistence type="predicted"/>
<dbReference type="InterPro" id="IPR020288">
    <property type="entry name" value="Sheath_initiator"/>
</dbReference>
<organism evidence="1 2">
    <name type="scientific">Eubacterium ventriosum</name>
    <dbReference type="NCBI Taxonomy" id="39496"/>
    <lineage>
        <taxon>Bacteria</taxon>
        <taxon>Bacillati</taxon>
        <taxon>Bacillota</taxon>
        <taxon>Clostridia</taxon>
        <taxon>Eubacteriales</taxon>
        <taxon>Eubacteriaceae</taxon>
        <taxon>Eubacterium</taxon>
    </lineage>
</organism>
<dbReference type="EMBL" id="QSFO01000007">
    <property type="protein sequence ID" value="RHA54511.1"/>
    <property type="molecule type" value="Genomic_DNA"/>
</dbReference>
<dbReference type="Gene3D" id="3.10.450.40">
    <property type="match status" value="1"/>
</dbReference>
<dbReference type="SUPFAM" id="SSF160719">
    <property type="entry name" value="gpW/gp25-like"/>
    <property type="match status" value="1"/>
</dbReference>
<dbReference type="RefSeq" id="WP_118025362.1">
    <property type="nucleotide sequence ID" value="NZ_QSFO01000007.1"/>
</dbReference>
<dbReference type="Proteomes" id="UP000284598">
    <property type="component" value="Unassembled WGS sequence"/>
</dbReference>
<gene>
    <name evidence="1" type="ORF">DW929_07465</name>
</gene>
<reference evidence="1 2" key="1">
    <citation type="submission" date="2018-08" db="EMBL/GenBank/DDBJ databases">
        <title>A genome reference for cultivated species of the human gut microbiota.</title>
        <authorList>
            <person name="Zou Y."/>
            <person name="Xue W."/>
            <person name="Luo G."/>
        </authorList>
    </citation>
    <scope>NUCLEOTIDE SEQUENCE [LARGE SCALE GENOMIC DNA]</scope>
    <source>
        <strain evidence="1 2">AM43-2</strain>
    </source>
</reference>
<dbReference type="Pfam" id="PF10934">
    <property type="entry name" value="Sheath_initiator"/>
    <property type="match status" value="1"/>
</dbReference>